<dbReference type="PANTHER" id="PTHR11188">
    <property type="entry name" value="ARRESTIN DOMAIN CONTAINING PROTEIN"/>
    <property type="match status" value="1"/>
</dbReference>
<dbReference type="InterPro" id="IPR014752">
    <property type="entry name" value="Arrestin-like_C"/>
</dbReference>
<reference evidence="3 4" key="1">
    <citation type="submission" date="2020-06" db="EMBL/GenBank/DDBJ databases">
        <authorList>
            <person name="Li R."/>
            <person name="Bekaert M."/>
        </authorList>
    </citation>
    <scope>NUCLEOTIDE SEQUENCE [LARGE SCALE GENOMIC DNA]</scope>
    <source>
        <strain evidence="4">wild</strain>
    </source>
</reference>
<dbReference type="EMBL" id="CACVKT020001213">
    <property type="protein sequence ID" value="CAC5366110.1"/>
    <property type="molecule type" value="Genomic_DNA"/>
</dbReference>
<dbReference type="InterPro" id="IPR050357">
    <property type="entry name" value="Arrestin_domain-protein"/>
</dbReference>
<evidence type="ECO:0000256" key="1">
    <source>
        <dbReference type="ARBA" id="ARBA00005298"/>
    </source>
</evidence>
<feature type="domain" description="Arrestin C-terminal-like" evidence="2">
    <location>
        <begin position="296"/>
        <end position="423"/>
    </location>
</feature>
<organism evidence="3 4">
    <name type="scientific">Mytilus coruscus</name>
    <name type="common">Sea mussel</name>
    <dbReference type="NCBI Taxonomy" id="42192"/>
    <lineage>
        <taxon>Eukaryota</taxon>
        <taxon>Metazoa</taxon>
        <taxon>Spiralia</taxon>
        <taxon>Lophotrochozoa</taxon>
        <taxon>Mollusca</taxon>
        <taxon>Bivalvia</taxon>
        <taxon>Autobranchia</taxon>
        <taxon>Pteriomorphia</taxon>
        <taxon>Mytilida</taxon>
        <taxon>Mytiloidea</taxon>
        <taxon>Mytilidae</taxon>
        <taxon>Mytilinae</taxon>
        <taxon>Mytilus</taxon>
    </lineage>
</organism>
<dbReference type="Pfam" id="PF00339">
    <property type="entry name" value="Arrestin_N"/>
    <property type="match status" value="1"/>
</dbReference>
<evidence type="ECO:0000259" key="2">
    <source>
        <dbReference type="SMART" id="SM01017"/>
    </source>
</evidence>
<sequence>MVLSQLLRTIIEWLHDGIARASRSCADFLGQSESVFILSYCLHEVKMPGATDDHTNKYVCPNVCLLLLFPSKVNYSVQSTSVMKVSVCIVLCLLLAFVGTSTANEEMLGNRLLSRERRAPHCKRYGSRCFSSWRCCSRKCEKVCGKVVVDLKGDMKMRSLRIFMRGVAKVHWTESRSTGSRLGSYTEHYNAEVEYFFKRQVLFGGEVSEGRDTLTEGRHEFSFSFDLQMGGIATSFEGKHGSIRYWLKAEMDKPWSFNHKTKKAFTVISPIDINKAEYQLCVESSIEKTLCCWMCTSGPISMTARSDRRGYCPGESIAISAEFENHSSRTVIPMATLYQTQAFFANGKSRVRRTKFTVLTGLPVAPQSHGSWDSQLLKIPAVSPSIINCCVMKVDYYIKVALHIPGAYNLTLHLPIVIGTVPFRQGPTRYTSTRFFNETFTDYQNRTTLPVPPPYRETITPPPPFDDPPTYHESVGGAVRLDDEDDDDDENTCNMGDLTYTPMYNYVYNYRPPPTYTEEDPHPISLCDVPRRLPRNIDR</sequence>
<keyword evidence="4" id="KW-1185">Reference proteome</keyword>
<dbReference type="InterPro" id="IPR011022">
    <property type="entry name" value="Arrestin_C-like"/>
</dbReference>
<dbReference type="Pfam" id="PF02752">
    <property type="entry name" value="Arrestin_C"/>
    <property type="match status" value="1"/>
</dbReference>
<dbReference type="AlphaFoldDB" id="A0A6J8ACJ4"/>
<dbReference type="InterPro" id="IPR011021">
    <property type="entry name" value="Arrestin-like_N"/>
</dbReference>
<gene>
    <name evidence="3" type="ORF">MCOR_6536</name>
</gene>
<dbReference type="Gene3D" id="2.60.40.640">
    <property type="match status" value="2"/>
</dbReference>
<dbReference type="PANTHER" id="PTHR11188:SF17">
    <property type="entry name" value="FI21816P1"/>
    <property type="match status" value="1"/>
</dbReference>
<dbReference type="GO" id="GO:0005737">
    <property type="term" value="C:cytoplasm"/>
    <property type="evidence" value="ECO:0007669"/>
    <property type="project" value="TreeGrafter"/>
</dbReference>
<dbReference type="SMART" id="SM01017">
    <property type="entry name" value="Arrestin_C"/>
    <property type="match status" value="1"/>
</dbReference>
<dbReference type="GO" id="GO:0015031">
    <property type="term" value="P:protein transport"/>
    <property type="evidence" value="ECO:0007669"/>
    <property type="project" value="TreeGrafter"/>
</dbReference>
<comment type="similarity">
    <text evidence="1">Belongs to the arrestin family.</text>
</comment>
<dbReference type="InterPro" id="IPR014756">
    <property type="entry name" value="Ig_E-set"/>
</dbReference>
<accession>A0A6J8ACJ4</accession>
<dbReference type="Proteomes" id="UP000507470">
    <property type="component" value="Unassembled WGS sequence"/>
</dbReference>
<dbReference type="OrthoDB" id="2333384at2759"/>
<dbReference type="SUPFAM" id="SSF81296">
    <property type="entry name" value="E set domains"/>
    <property type="match status" value="2"/>
</dbReference>
<proteinExistence type="inferred from homology"/>
<name>A0A6J8ACJ4_MYTCO</name>
<evidence type="ECO:0000313" key="3">
    <source>
        <dbReference type="EMBL" id="CAC5366110.1"/>
    </source>
</evidence>
<evidence type="ECO:0000313" key="4">
    <source>
        <dbReference type="Proteomes" id="UP000507470"/>
    </source>
</evidence>
<protein>
    <submittedName>
        <fullName evidence="3">Arrestin domain-containing protein 3</fullName>
    </submittedName>
</protein>